<sequence>MSSGDGSNDKPPVLPKDVAVQVVEALEMRQNFLQLSHQKVNTTTESFLKRARDTDGPSGSKRGKLDTVGPETMIYQHHKNGVAVFSGGNNGRVSPYDAVTIPGLMMAFMTILNLIKIVSFNIYAAFQFGCLNTCYESFEAAEDVNKNISPFDYRTVRKVDNHNHDAGCGIAEILLELIKIALGRPDIVYIGRDGVRMNLADMLRSLGLTTKQLTTKEMKCKADKTIFRNFLNFRSKFTIFGHSCLRKLFLKSDNVNEGALFAEYINNVTRQIMLTGSQAVEICITVHGTHMEEWQEIANWFVRKIVDRPTCVTWLVQVPRTFHEHMKAEKGPKNTIDCFATFLANIFSPIFINSMSNNHKSEEDKNLAKFLCRVVAFDCVDYEDFDDMRQDINIQPCDWQEGNPPYFYYTFYLFKNITDINIMRSALGLNTFSYRPHSGETGNYLNLSAAFLCGQSIAHGINLQKYPALKLLYYLAQIEITVAPRSNHFLCELFHDNPLKRFFNEGLLVTLGTDDPLVFHNTINSLLEEYFHAETQFMFTDMELCEMARRSVVMSQFPNQLKSTWICRDGSSYEGETDFVNEPLKTNVSNERLLFRQIHLEKQLKLIFQAAEISLSK</sequence>
<dbReference type="Gene3D" id="4.10.800.20">
    <property type="match status" value="1"/>
</dbReference>
<dbReference type="PANTHER" id="PTHR11359">
    <property type="entry name" value="AMP DEAMINASE"/>
    <property type="match status" value="1"/>
</dbReference>
<dbReference type="InterPro" id="IPR032466">
    <property type="entry name" value="Metal_Hydrolase"/>
</dbReference>
<name>A0ABP1RY13_9HEXA</name>
<dbReference type="Proteomes" id="UP001642540">
    <property type="component" value="Unassembled WGS sequence"/>
</dbReference>
<feature type="region of interest" description="Disordered" evidence="2">
    <location>
        <begin position="47"/>
        <end position="67"/>
    </location>
</feature>
<comment type="caution">
    <text evidence="3">The sequence shown here is derived from an EMBL/GenBank/DDBJ whole genome shotgun (WGS) entry which is preliminary data.</text>
</comment>
<comment type="similarity">
    <text evidence="1">Belongs to the metallo-dependent hydrolases superfamily. Adenosine and AMP deaminases family.</text>
</comment>
<protein>
    <recommendedName>
        <fullName evidence="5">AMP deaminase</fullName>
    </recommendedName>
</protein>
<dbReference type="EMBL" id="CAXLJM020000124">
    <property type="protein sequence ID" value="CAL8138718.1"/>
    <property type="molecule type" value="Genomic_DNA"/>
</dbReference>
<evidence type="ECO:0000256" key="1">
    <source>
        <dbReference type="ARBA" id="ARBA00006676"/>
    </source>
</evidence>
<dbReference type="PANTHER" id="PTHR11359:SF0">
    <property type="entry name" value="AMP DEAMINASE"/>
    <property type="match status" value="1"/>
</dbReference>
<gene>
    <name evidence="3" type="ORF">ODALV1_LOCUS27498</name>
</gene>
<proteinExistence type="inferred from homology"/>
<accession>A0ABP1RY13</accession>
<dbReference type="InterPro" id="IPR006329">
    <property type="entry name" value="AMPD"/>
</dbReference>
<evidence type="ECO:0008006" key="5">
    <source>
        <dbReference type="Google" id="ProtNLM"/>
    </source>
</evidence>
<evidence type="ECO:0000313" key="3">
    <source>
        <dbReference type="EMBL" id="CAL8138718.1"/>
    </source>
</evidence>
<keyword evidence="4" id="KW-1185">Reference proteome</keyword>
<evidence type="ECO:0000256" key="2">
    <source>
        <dbReference type="SAM" id="MobiDB-lite"/>
    </source>
</evidence>
<dbReference type="Gene3D" id="3.20.20.140">
    <property type="entry name" value="Metal-dependent hydrolases"/>
    <property type="match status" value="1"/>
</dbReference>
<organism evidence="3 4">
    <name type="scientific">Orchesella dallaii</name>
    <dbReference type="NCBI Taxonomy" id="48710"/>
    <lineage>
        <taxon>Eukaryota</taxon>
        <taxon>Metazoa</taxon>
        <taxon>Ecdysozoa</taxon>
        <taxon>Arthropoda</taxon>
        <taxon>Hexapoda</taxon>
        <taxon>Collembola</taxon>
        <taxon>Entomobryomorpha</taxon>
        <taxon>Entomobryoidea</taxon>
        <taxon>Orchesellidae</taxon>
        <taxon>Orchesellinae</taxon>
        <taxon>Orchesella</taxon>
    </lineage>
</organism>
<dbReference type="SUPFAM" id="SSF51556">
    <property type="entry name" value="Metallo-dependent hydrolases"/>
    <property type="match status" value="1"/>
</dbReference>
<evidence type="ECO:0000313" key="4">
    <source>
        <dbReference type="Proteomes" id="UP001642540"/>
    </source>
</evidence>
<dbReference type="Pfam" id="PF19326">
    <property type="entry name" value="AMP_deaminase"/>
    <property type="match status" value="1"/>
</dbReference>
<reference evidence="3 4" key="1">
    <citation type="submission" date="2024-08" db="EMBL/GenBank/DDBJ databases">
        <authorList>
            <person name="Cucini C."/>
            <person name="Frati F."/>
        </authorList>
    </citation>
    <scope>NUCLEOTIDE SEQUENCE [LARGE SCALE GENOMIC DNA]</scope>
</reference>